<dbReference type="Proteomes" id="UP001172082">
    <property type="component" value="Unassembled WGS sequence"/>
</dbReference>
<evidence type="ECO:0000313" key="3">
    <source>
        <dbReference type="Proteomes" id="UP001172082"/>
    </source>
</evidence>
<keyword evidence="3" id="KW-1185">Reference proteome</keyword>
<comment type="caution">
    <text evidence="2">The sequence shown here is derived from an EMBL/GenBank/DDBJ whole genome shotgun (WGS) entry which is preliminary data.</text>
</comment>
<reference evidence="2" key="1">
    <citation type="submission" date="2023-06" db="EMBL/GenBank/DDBJ databases">
        <title>Genomic of Parafulvivirga corallium.</title>
        <authorList>
            <person name="Wang G."/>
        </authorList>
    </citation>
    <scope>NUCLEOTIDE SEQUENCE</scope>
    <source>
        <strain evidence="2">BMA10</strain>
    </source>
</reference>
<sequence length="307" mass="34400">MISNLVQTKQIIKILKLIGVTACILMILSFSAMAQKAEETIQKELSFSNDAQNPVFFLANINGHIEVEGYDGATIQLEAKKQISAKTEARLQKGKEEISVGVMELTDSIVVFIDGPCGGLTRNNYSKNKRKHQGWGYNWNNCRFDYDFVVDFNIKVPKNVNLRLSTINRGDINVDNTHGNLVLNNINGSISLNKVSGQTDVHTINGDVDITYTKNPEVESKYYTLNGDINAHYQKGLAADITFKTFNGDFFTNLSDLKQQTLIEKKEHSRGNGISYKIDGRSLMRARNGGVRLNFETFNGDVYVKEN</sequence>
<dbReference type="EMBL" id="JAUJEA010000007">
    <property type="protein sequence ID" value="MDN5203555.1"/>
    <property type="molecule type" value="Genomic_DNA"/>
</dbReference>
<evidence type="ECO:0000259" key="1">
    <source>
        <dbReference type="Pfam" id="PF13349"/>
    </source>
</evidence>
<feature type="domain" description="DUF4097" evidence="1">
    <location>
        <begin position="168"/>
        <end position="272"/>
    </location>
</feature>
<evidence type="ECO:0000313" key="2">
    <source>
        <dbReference type="EMBL" id="MDN5203555.1"/>
    </source>
</evidence>
<gene>
    <name evidence="2" type="ORF">QQ008_19360</name>
</gene>
<accession>A0ABT8KS36</accession>
<dbReference type="Pfam" id="PF13349">
    <property type="entry name" value="DUF4097"/>
    <property type="match status" value="1"/>
</dbReference>
<organism evidence="2 3">
    <name type="scientific">Splendidivirga corallicola</name>
    <dbReference type="NCBI Taxonomy" id="3051826"/>
    <lineage>
        <taxon>Bacteria</taxon>
        <taxon>Pseudomonadati</taxon>
        <taxon>Bacteroidota</taxon>
        <taxon>Cytophagia</taxon>
        <taxon>Cytophagales</taxon>
        <taxon>Splendidivirgaceae</taxon>
        <taxon>Splendidivirga</taxon>
    </lineage>
</organism>
<proteinExistence type="predicted"/>
<protein>
    <submittedName>
        <fullName evidence="2">DUF4097 family beta strand repeat-containing protein</fullName>
    </submittedName>
</protein>
<dbReference type="InterPro" id="IPR025164">
    <property type="entry name" value="Toastrack_DUF4097"/>
</dbReference>
<dbReference type="RefSeq" id="WP_346753576.1">
    <property type="nucleotide sequence ID" value="NZ_JAUJEA010000007.1"/>
</dbReference>
<name>A0ABT8KS36_9BACT</name>